<evidence type="ECO:0000313" key="20">
    <source>
        <dbReference type="EMBL" id="KAG9322857.1"/>
    </source>
</evidence>
<dbReference type="GO" id="GO:0005775">
    <property type="term" value="C:vacuolar lumen"/>
    <property type="evidence" value="ECO:0007669"/>
    <property type="project" value="TreeGrafter"/>
</dbReference>
<keyword evidence="11" id="KW-0735">Signal-anchor</keyword>
<dbReference type="GO" id="GO:0032585">
    <property type="term" value="C:multivesicular body membrane"/>
    <property type="evidence" value="ECO:0007669"/>
    <property type="project" value="UniProtKB-SubCell"/>
</dbReference>
<keyword evidence="10" id="KW-0442">Lipid degradation</keyword>
<dbReference type="Pfam" id="PF26363">
    <property type="entry name" value="Phospholipase-like"/>
    <property type="match status" value="1"/>
</dbReference>
<evidence type="ECO:0000256" key="14">
    <source>
        <dbReference type="ARBA" id="ARBA00023098"/>
    </source>
</evidence>
<evidence type="ECO:0000256" key="1">
    <source>
        <dbReference type="ARBA" id="ARBA00001024"/>
    </source>
</evidence>
<organism evidence="20 21">
    <name type="scientific">Mortierella alpina</name>
    <name type="common">Oleaginous fungus</name>
    <name type="synonym">Mortierella renispora</name>
    <dbReference type="NCBI Taxonomy" id="64518"/>
    <lineage>
        <taxon>Eukaryota</taxon>
        <taxon>Fungi</taxon>
        <taxon>Fungi incertae sedis</taxon>
        <taxon>Mucoromycota</taxon>
        <taxon>Mortierellomycotina</taxon>
        <taxon>Mortierellomycetes</taxon>
        <taxon>Mortierellales</taxon>
        <taxon>Mortierellaceae</taxon>
        <taxon>Mortierella</taxon>
    </lineage>
</organism>
<feature type="region of interest" description="Disordered" evidence="18">
    <location>
        <begin position="80"/>
        <end position="116"/>
    </location>
</feature>
<keyword evidence="13" id="KW-0072">Autophagy</keyword>
<dbReference type="Proteomes" id="UP000717515">
    <property type="component" value="Unassembled WGS sequence"/>
</dbReference>
<dbReference type="EMBL" id="JAIFTL010000127">
    <property type="protein sequence ID" value="KAG9322857.1"/>
    <property type="molecule type" value="Genomic_DNA"/>
</dbReference>
<keyword evidence="14" id="KW-0443">Lipid metabolism</keyword>
<evidence type="ECO:0000256" key="4">
    <source>
        <dbReference type="ARBA" id="ARBA00010701"/>
    </source>
</evidence>
<dbReference type="PANTHER" id="PTHR47175">
    <property type="entry name" value="LIPASE ATG15-RELATED"/>
    <property type="match status" value="1"/>
</dbReference>
<comment type="caution">
    <text evidence="20">The sequence shown here is derived from an EMBL/GenBank/DDBJ whole genome shotgun (WGS) entry which is preliminary data.</text>
</comment>
<evidence type="ECO:0000313" key="21">
    <source>
        <dbReference type="Proteomes" id="UP000717515"/>
    </source>
</evidence>
<evidence type="ECO:0000256" key="12">
    <source>
        <dbReference type="ARBA" id="ARBA00022989"/>
    </source>
</evidence>
<dbReference type="InterPro" id="IPR029058">
    <property type="entry name" value="AB_hydrolase_fold"/>
</dbReference>
<evidence type="ECO:0000256" key="2">
    <source>
        <dbReference type="ARBA" id="ARBA00004270"/>
    </source>
</evidence>
<dbReference type="GO" id="GO:0004806">
    <property type="term" value="F:triacylglycerol lipase activity"/>
    <property type="evidence" value="ECO:0007669"/>
    <property type="project" value="UniProtKB-EC"/>
</dbReference>
<comment type="subcellular location">
    <subcellularLocation>
        <location evidence="3">Endosome</location>
        <location evidence="3">Multivesicular body membrane</location>
        <topology evidence="3">Single-pass type II membrane protein</topology>
    </subcellularLocation>
    <subcellularLocation>
        <location evidence="2">Prevacuolar compartment membrane</location>
        <topology evidence="2">Single-pass type II membrane protein</topology>
    </subcellularLocation>
</comment>
<comment type="similarity">
    <text evidence="4">Belongs to the AB hydrolase superfamily. Lipase family.</text>
</comment>
<dbReference type="GO" id="GO:0034496">
    <property type="term" value="P:multivesicular body membrane disassembly"/>
    <property type="evidence" value="ECO:0007669"/>
    <property type="project" value="TreeGrafter"/>
</dbReference>
<accession>A0A9P8A5V3</accession>
<dbReference type="GO" id="GO:0004620">
    <property type="term" value="F:phospholipase activity"/>
    <property type="evidence" value="ECO:0007669"/>
    <property type="project" value="TreeGrafter"/>
</dbReference>
<feature type="transmembrane region" description="Helical" evidence="19">
    <location>
        <begin position="55"/>
        <end position="72"/>
    </location>
</feature>
<evidence type="ECO:0000256" key="9">
    <source>
        <dbReference type="ARBA" id="ARBA00022801"/>
    </source>
</evidence>
<evidence type="ECO:0000256" key="16">
    <source>
        <dbReference type="ARBA" id="ARBA00023180"/>
    </source>
</evidence>
<evidence type="ECO:0000256" key="17">
    <source>
        <dbReference type="ARBA" id="ARBA00029828"/>
    </source>
</evidence>
<dbReference type="InterPro" id="IPR050805">
    <property type="entry name" value="ATG15_Lipase"/>
</dbReference>
<dbReference type="PANTHER" id="PTHR47175:SF2">
    <property type="entry name" value="LIPASE ATG15-RELATED"/>
    <property type="match status" value="1"/>
</dbReference>
<sequence>MHLSFCLASSRLCISLCFSSLEPRTLSLLIACNSVSFPYSLGFFSLYLMTRRNSLAFLPLLALYILVLAHISPTVHPPLTLAHPSPRRSPQQPGDSSLPLDQSNPRQIPFTSHHSHARYPNNAATVLVAGEELPQETLSLRHMLHHGGARYPGLFKRKDFSQGDLQASEQLTGEPLSYRVKVKATRTLKPRDQSYRNQGFRTLDTSIGPESWTRQVIAAPDVRDKETILQLAKINYNSYTEVASPGWYDLEGHWTVNSTFGWEEEGVRGHVFASEDNSTLIIAIKGTSASILGGGGSTSTRDKINDNLLFSCCCAKVDRTWRAVCDCNTDGYRCGQTCIEDSVNSDDIYYNMAMAILWTVEDMYPDANVWLTGHSLGGGLSALLGLTFGVPTVTFEMPGDRLAAQRLHLPMPPAINWDDMPLFHVGHTADPVFQGVCNGPTSACYYSGFAMESKCHTGRTCVYDPVGENSWKVDIRTHRLADSIEGVYKVKETVPECKAEEDCIDCEAWTYE</sequence>
<keyword evidence="16" id="KW-0325">Glycoprotein</keyword>
<reference evidence="20" key="1">
    <citation type="submission" date="2021-07" db="EMBL/GenBank/DDBJ databases">
        <title>Draft genome of Mortierella alpina, strain LL118, isolated from an aspen leaf litter sample.</title>
        <authorList>
            <person name="Yang S."/>
            <person name="Vinatzer B.A."/>
        </authorList>
    </citation>
    <scope>NUCLEOTIDE SEQUENCE</scope>
    <source>
        <strain evidence="20">LL118</strain>
    </source>
</reference>
<protein>
    <recommendedName>
        <fullName evidence="6">triacylglycerol lipase</fullName>
        <ecNumber evidence="6">3.1.1.3</ecNumber>
    </recommendedName>
    <alternativeName>
        <fullName evidence="17">Autophagy-related protein 15</fullName>
    </alternativeName>
</protein>
<dbReference type="SUPFAM" id="SSF53474">
    <property type="entry name" value="alpha/beta-Hydrolases"/>
    <property type="match status" value="1"/>
</dbReference>
<evidence type="ECO:0000256" key="13">
    <source>
        <dbReference type="ARBA" id="ARBA00023006"/>
    </source>
</evidence>
<proteinExistence type="inferred from homology"/>
<dbReference type="AlphaFoldDB" id="A0A9P8A5V3"/>
<evidence type="ECO:0000256" key="7">
    <source>
        <dbReference type="ARBA" id="ARBA00022692"/>
    </source>
</evidence>
<dbReference type="GO" id="GO:0034727">
    <property type="term" value="P:piecemeal microautophagy of the nucleus"/>
    <property type="evidence" value="ECO:0007669"/>
    <property type="project" value="TreeGrafter"/>
</dbReference>
<gene>
    <name evidence="20" type="ORF">KVV02_008800</name>
</gene>
<dbReference type="EC" id="3.1.1.3" evidence="6"/>
<evidence type="ECO:0000256" key="5">
    <source>
        <dbReference type="ARBA" id="ARBA00011137"/>
    </source>
</evidence>
<evidence type="ECO:0000256" key="15">
    <source>
        <dbReference type="ARBA" id="ARBA00023136"/>
    </source>
</evidence>
<dbReference type="GO" id="GO:0046461">
    <property type="term" value="P:neutral lipid catabolic process"/>
    <property type="evidence" value="ECO:0007669"/>
    <property type="project" value="TreeGrafter"/>
</dbReference>
<keyword evidence="15 19" id="KW-0472">Membrane</keyword>
<feature type="compositionally biased region" description="Polar residues" evidence="18">
    <location>
        <begin position="88"/>
        <end position="112"/>
    </location>
</feature>
<evidence type="ECO:0000256" key="3">
    <source>
        <dbReference type="ARBA" id="ARBA00004343"/>
    </source>
</evidence>
<evidence type="ECO:0000256" key="6">
    <source>
        <dbReference type="ARBA" id="ARBA00013279"/>
    </source>
</evidence>
<keyword evidence="7 19" id="KW-0812">Transmembrane</keyword>
<comment type="subunit">
    <text evidence="5">Binds to both phosphatidylinositol (PI) and phosphatidylinositol 3,5-bisphosphate (PIP2).</text>
</comment>
<keyword evidence="8" id="KW-0967">Endosome</keyword>
<evidence type="ECO:0000256" key="19">
    <source>
        <dbReference type="SAM" id="Phobius"/>
    </source>
</evidence>
<keyword evidence="9" id="KW-0378">Hydrolase</keyword>
<dbReference type="GO" id="GO:0006660">
    <property type="term" value="P:phosphatidylserine catabolic process"/>
    <property type="evidence" value="ECO:0007669"/>
    <property type="project" value="TreeGrafter"/>
</dbReference>
<evidence type="ECO:0000256" key="11">
    <source>
        <dbReference type="ARBA" id="ARBA00022968"/>
    </source>
</evidence>
<dbReference type="Gene3D" id="3.40.50.1820">
    <property type="entry name" value="alpha/beta hydrolase"/>
    <property type="match status" value="1"/>
</dbReference>
<name>A0A9P8A5V3_MORAP</name>
<keyword evidence="12 19" id="KW-1133">Transmembrane helix</keyword>
<evidence type="ECO:0000256" key="10">
    <source>
        <dbReference type="ARBA" id="ARBA00022963"/>
    </source>
</evidence>
<evidence type="ECO:0000256" key="8">
    <source>
        <dbReference type="ARBA" id="ARBA00022753"/>
    </source>
</evidence>
<evidence type="ECO:0000256" key="18">
    <source>
        <dbReference type="SAM" id="MobiDB-lite"/>
    </source>
</evidence>
<comment type="catalytic activity">
    <reaction evidence="1">
        <text>a triacylglycerol + H2O = a diacylglycerol + a fatty acid + H(+)</text>
        <dbReference type="Rhea" id="RHEA:12044"/>
        <dbReference type="ChEBI" id="CHEBI:15377"/>
        <dbReference type="ChEBI" id="CHEBI:15378"/>
        <dbReference type="ChEBI" id="CHEBI:17855"/>
        <dbReference type="ChEBI" id="CHEBI:18035"/>
        <dbReference type="ChEBI" id="CHEBI:28868"/>
        <dbReference type="EC" id="3.1.1.3"/>
    </reaction>
</comment>
<feature type="transmembrane region" description="Helical" evidence="19">
    <location>
        <begin position="25"/>
        <end position="48"/>
    </location>
</feature>